<feature type="region of interest" description="Disordered" evidence="3">
    <location>
        <begin position="89"/>
        <end position="108"/>
    </location>
</feature>
<comment type="caution">
    <text evidence="5">The sequence shown here is derived from an EMBL/GenBank/DDBJ whole genome shotgun (WGS) entry which is preliminary data.</text>
</comment>
<gene>
    <name evidence="5" type="ORF">PMEA_00000418</name>
</gene>
<evidence type="ECO:0000259" key="4">
    <source>
        <dbReference type="Pfam" id="PF13359"/>
    </source>
</evidence>
<dbReference type="PANTHER" id="PTHR23080">
    <property type="entry name" value="THAP DOMAIN PROTEIN"/>
    <property type="match status" value="1"/>
</dbReference>
<evidence type="ECO:0000256" key="3">
    <source>
        <dbReference type="SAM" id="MobiDB-lite"/>
    </source>
</evidence>
<accession>A0AAU9VN69</accession>
<dbReference type="GO" id="GO:0046872">
    <property type="term" value="F:metal ion binding"/>
    <property type="evidence" value="ECO:0007669"/>
    <property type="project" value="UniProtKB-KW"/>
</dbReference>
<keyword evidence="6" id="KW-1185">Reference proteome</keyword>
<dbReference type="Proteomes" id="UP001159428">
    <property type="component" value="Unassembled WGS sequence"/>
</dbReference>
<evidence type="ECO:0000313" key="5">
    <source>
        <dbReference type="EMBL" id="CAH3031660.1"/>
    </source>
</evidence>
<proteinExistence type="predicted"/>
<dbReference type="Pfam" id="PF13359">
    <property type="entry name" value="DDE_Tnp_4"/>
    <property type="match status" value="1"/>
</dbReference>
<dbReference type="AlphaFoldDB" id="A0AAU9VN69"/>
<reference evidence="5 6" key="1">
    <citation type="submission" date="2022-05" db="EMBL/GenBank/DDBJ databases">
        <authorList>
            <consortium name="Genoscope - CEA"/>
            <person name="William W."/>
        </authorList>
    </citation>
    <scope>NUCLEOTIDE SEQUENCE [LARGE SCALE GENOMIC DNA]</scope>
</reference>
<dbReference type="PANTHER" id="PTHR23080:SF133">
    <property type="entry name" value="SI:CH211-262I1.5-RELATED"/>
    <property type="match status" value="1"/>
</dbReference>
<evidence type="ECO:0000313" key="6">
    <source>
        <dbReference type="Proteomes" id="UP001159428"/>
    </source>
</evidence>
<feature type="domain" description="DDE Tnp4" evidence="4">
    <location>
        <begin position="151"/>
        <end position="273"/>
    </location>
</feature>
<sequence>MKQRQFFSRATQVDIEVPCTHRFLINILRSLCDCPEREVKYFSHFTGFKSYKRFRMVLEFFLPDLNRSYVVSWDSTGAKQVRIDPNSLFDSDTEIGESSSELSDEEDPFTNDRKFYSNLSVEDDFLLVLMKLRLGLSTIDLAARFNVSEATLYTGSISDKKIVIRSGFLEILENKVAVGEILADDAVMADKGFDIGDELKKVNLHLNIPPFLTNQSAFNEGDVIKTQTVAQHRIHIERAIGKVCRFQIFSIEIPVTMFGIINQIWTVCCMLSNFIEPILDKFQ</sequence>
<name>A0AAU9VN69_9CNID</name>
<protein>
    <recommendedName>
        <fullName evidence="4">DDE Tnp4 domain-containing protein</fullName>
    </recommendedName>
</protein>
<evidence type="ECO:0000256" key="2">
    <source>
        <dbReference type="ARBA" id="ARBA00022723"/>
    </source>
</evidence>
<keyword evidence="2" id="KW-0479">Metal-binding</keyword>
<organism evidence="5 6">
    <name type="scientific">Pocillopora meandrina</name>
    <dbReference type="NCBI Taxonomy" id="46732"/>
    <lineage>
        <taxon>Eukaryota</taxon>
        <taxon>Metazoa</taxon>
        <taxon>Cnidaria</taxon>
        <taxon>Anthozoa</taxon>
        <taxon>Hexacorallia</taxon>
        <taxon>Scleractinia</taxon>
        <taxon>Astrocoeniina</taxon>
        <taxon>Pocilloporidae</taxon>
        <taxon>Pocillopora</taxon>
    </lineage>
</organism>
<comment type="cofactor">
    <cofactor evidence="1">
        <name>a divalent metal cation</name>
        <dbReference type="ChEBI" id="CHEBI:60240"/>
    </cofactor>
</comment>
<evidence type="ECO:0000256" key="1">
    <source>
        <dbReference type="ARBA" id="ARBA00001968"/>
    </source>
</evidence>
<dbReference type="InterPro" id="IPR027806">
    <property type="entry name" value="HARBI1_dom"/>
</dbReference>
<dbReference type="EMBL" id="CALNXJ010000001">
    <property type="protein sequence ID" value="CAH3031660.1"/>
    <property type="molecule type" value="Genomic_DNA"/>
</dbReference>